<comment type="caution">
    <text evidence="7">The sequence shown here is derived from an EMBL/GenBank/DDBJ whole genome shotgun (WGS) entry which is preliminary data.</text>
</comment>
<dbReference type="InterPro" id="IPR013324">
    <property type="entry name" value="RNA_pol_sigma_r3/r4-like"/>
</dbReference>
<evidence type="ECO:0000259" key="5">
    <source>
        <dbReference type="Pfam" id="PF08281"/>
    </source>
</evidence>
<protein>
    <submittedName>
        <fullName evidence="7">ECF RNA polymerase sigma factor SigH</fullName>
    </submittedName>
</protein>
<evidence type="ECO:0000313" key="7">
    <source>
        <dbReference type="EMBL" id="KWV73903.1"/>
    </source>
</evidence>
<dbReference type="InterPro" id="IPR013325">
    <property type="entry name" value="RNA_pol_sigma_r2"/>
</dbReference>
<dbReference type="Pfam" id="PF22029">
    <property type="entry name" value="PhyR_sigma2"/>
    <property type="match status" value="1"/>
</dbReference>
<gene>
    <name evidence="7" type="primary">sigH_2</name>
    <name evidence="7" type="ORF">PFLmoz3_06148</name>
</gene>
<dbReference type="EMBL" id="LCYA01000276">
    <property type="protein sequence ID" value="KWV73903.1"/>
    <property type="molecule type" value="Genomic_DNA"/>
</dbReference>
<keyword evidence="3" id="KW-0731">Sigma factor</keyword>
<keyword evidence="2" id="KW-0805">Transcription regulation</keyword>
<dbReference type="GO" id="GO:0016987">
    <property type="term" value="F:sigma factor activity"/>
    <property type="evidence" value="ECO:0007669"/>
    <property type="project" value="UniProtKB-KW"/>
</dbReference>
<sequence length="230" mass="26346">MMSDLPCRNSRARGLRLKHKVGALRRTPIGSIPRPWIYFAGRGITFNAGRLSSPSVVTSQTPMHELDEQLRELIPRLRRFALSLTRNSSSADDLVQSTLERAIVAWADKRIEGDLRAWLFSILYRQFLDAHRRNRRYARMLEFFTGRDDVQPSVERTVLAQSTLQAFDQLNTEQRALLLWVSVEGLSYKEVAEILKVPIGTVMSRLSRARQALRQLSDGEMTGPALRRLK</sequence>
<feature type="domain" description="RNA polymerase sigma factor 70 region 4 type 2" evidence="5">
    <location>
        <begin position="164"/>
        <end position="213"/>
    </location>
</feature>
<organism evidence="7 8">
    <name type="scientific">Pseudomonas fluorescens</name>
    <dbReference type="NCBI Taxonomy" id="294"/>
    <lineage>
        <taxon>Bacteria</taxon>
        <taxon>Pseudomonadati</taxon>
        <taxon>Pseudomonadota</taxon>
        <taxon>Gammaproteobacteria</taxon>
        <taxon>Pseudomonadales</taxon>
        <taxon>Pseudomonadaceae</taxon>
        <taxon>Pseudomonas</taxon>
    </lineage>
</organism>
<evidence type="ECO:0000313" key="8">
    <source>
        <dbReference type="Proteomes" id="UP000061348"/>
    </source>
</evidence>
<dbReference type="GO" id="GO:0006352">
    <property type="term" value="P:DNA-templated transcription initiation"/>
    <property type="evidence" value="ECO:0007669"/>
    <property type="project" value="InterPro"/>
</dbReference>
<dbReference type="PANTHER" id="PTHR43133">
    <property type="entry name" value="RNA POLYMERASE ECF-TYPE SIGMA FACTO"/>
    <property type="match status" value="1"/>
</dbReference>
<dbReference type="GO" id="GO:0003677">
    <property type="term" value="F:DNA binding"/>
    <property type="evidence" value="ECO:0007669"/>
    <property type="project" value="InterPro"/>
</dbReference>
<dbReference type="Gene3D" id="1.10.10.10">
    <property type="entry name" value="Winged helix-like DNA-binding domain superfamily/Winged helix DNA-binding domain"/>
    <property type="match status" value="1"/>
</dbReference>
<dbReference type="InterPro" id="IPR053866">
    <property type="entry name" value="PhyR_sigma2"/>
</dbReference>
<dbReference type="InterPro" id="IPR013249">
    <property type="entry name" value="RNA_pol_sigma70_r4_t2"/>
</dbReference>
<evidence type="ECO:0000259" key="6">
    <source>
        <dbReference type="Pfam" id="PF22029"/>
    </source>
</evidence>
<feature type="domain" description="PhyR sigma2" evidence="6">
    <location>
        <begin position="72"/>
        <end position="123"/>
    </location>
</feature>
<dbReference type="PANTHER" id="PTHR43133:SF25">
    <property type="entry name" value="RNA POLYMERASE SIGMA FACTOR RFAY-RELATED"/>
    <property type="match status" value="1"/>
</dbReference>
<dbReference type="InterPro" id="IPR039425">
    <property type="entry name" value="RNA_pol_sigma-70-like"/>
</dbReference>
<dbReference type="Gene3D" id="1.10.1740.10">
    <property type="match status" value="1"/>
</dbReference>
<dbReference type="InterPro" id="IPR036388">
    <property type="entry name" value="WH-like_DNA-bd_sf"/>
</dbReference>
<dbReference type="AlphaFoldDB" id="A0A125QE46"/>
<evidence type="ECO:0000256" key="4">
    <source>
        <dbReference type="ARBA" id="ARBA00023163"/>
    </source>
</evidence>
<evidence type="ECO:0000256" key="2">
    <source>
        <dbReference type="ARBA" id="ARBA00023015"/>
    </source>
</evidence>
<dbReference type="NCBIfam" id="TIGR02937">
    <property type="entry name" value="sigma70-ECF"/>
    <property type="match status" value="1"/>
</dbReference>
<keyword evidence="4" id="KW-0804">Transcription</keyword>
<proteinExistence type="inferred from homology"/>
<accession>A0A125QE46</accession>
<dbReference type="Proteomes" id="UP000061348">
    <property type="component" value="Unassembled WGS sequence"/>
</dbReference>
<name>A0A125QE46_PSEFL</name>
<dbReference type="SUPFAM" id="SSF88659">
    <property type="entry name" value="Sigma3 and sigma4 domains of RNA polymerase sigma factors"/>
    <property type="match status" value="1"/>
</dbReference>
<evidence type="ECO:0000256" key="3">
    <source>
        <dbReference type="ARBA" id="ARBA00023082"/>
    </source>
</evidence>
<evidence type="ECO:0000256" key="1">
    <source>
        <dbReference type="ARBA" id="ARBA00010641"/>
    </source>
</evidence>
<dbReference type="Pfam" id="PF08281">
    <property type="entry name" value="Sigma70_r4_2"/>
    <property type="match status" value="1"/>
</dbReference>
<dbReference type="SUPFAM" id="SSF88946">
    <property type="entry name" value="Sigma2 domain of RNA polymerase sigma factors"/>
    <property type="match status" value="1"/>
</dbReference>
<dbReference type="PATRIC" id="fig|294.194.peg.6841"/>
<dbReference type="CDD" id="cd06171">
    <property type="entry name" value="Sigma70_r4"/>
    <property type="match status" value="1"/>
</dbReference>
<comment type="similarity">
    <text evidence="1">Belongs to the sigma-70 factor family. ECF subfamily.</text>
</comment>
<dbReference type="InterPro" id="IPR014284">
    <property type="entry name" value="RNA_pol_sigma-70_dom"/>
</dbReference>
<reference evidence="7 8" key="1">
    <citation type="submission" date="2015-05" db="EMBL/GenBank/DDBJ databases">
        <title>A genomic and transcriptomic approach to investigate the blue pigment phenotype in Pseudomonas fluorescens.</title>
        <authorList>
            <person name="Andreani N.A."/>
            <person name="Cardazzo B."/>
        </authorList>
    </citation>
    <scope>NUCLEOTIDE SEQUENCE [LARGE SCALE GENOMIC DNA]</scope>
    <source>
        <strain evidence="7 8">Ps_22</strain>
    </source>
</reference>